<keyword evidence="5 7" id="KW-0597">Phosphoprotein</keyword>
<evidence type="ECO:0000259" key="8">
    <source>
        <dbReference type="PROSITE" id="PS50110"/>
    </source>
</evidence>
<dbReference type="EC" id="3.5.1.44" evidence="5"/>
<dbReference type="CDD" id="cd16432">
    <property type="entry name" value="CheB_Rec"/>
    <property type="match status" value="1"/>
</dbReference>
<dbReference type="AlphaFoldDB" id="A0A7W6BJL7"/>
<gene>
    <name evidence="5" type="primary">cheB</name>
    <name evidence="10" type="ORF">GGR43_000451</name>
</gene>
<sequence length="359" mass="37097">MKTRVLIVDDSATMRALLSRMLGSEPDLEVIGTAADAQQARVMIREMNPDVVTLDVEMPGMNGLDFLEKIMRLRPMPVVIVSGVTRKGAETTIRALELGAVDCYAKPDGSIMNLLDHDGGALANMVRSAARASQWRGSGGRAAAPSPAAAAVSREAIALSAGISAGRTGVPAQLIAIGASTGGVEALHHILPSFPQNCPPTVIVQHISAAFAPAMADRLDKQCAVTVRLIESGMPLLPGHVYVAPGNDRHAVVGTAGRLTATMKPGDPVSGHRPSIDTLFESVARSLGPAAVGILLTGMGQDGARGLLAMRQAGAHTIAQDQATSTVYGMPRAAADMGAAEKILPLPRIAERALAVAGL</sequence>
<comment type="function">
    <text evidence="5">Involved in chemotaxis. Part of a chemotaxis signal transduction system that modulates chemotaxis in response to various stimuli. Catalyzes the demethylation of specific methylglutamate residues introduced into the chemoreceptors (methyl-accepting chemotaxis proteins or MCP) by CheR. Also mediates the irreversible deamidation of specific glutamine residues to glutamic acid.</text>
</comment>
<dbReference type="GO" id="GO:0008984">
    <property type="term" value="F:protein-glutamate methylesterase activity"/>
    <property type="evidence" value="ECO:0007669"/>
    <property type="project" value="UniProtKB-UniRule"/>
</dbReference>
<comment type="catalytic activity">
    <reaction evidence="5">
        <text>L-glutaminyl-[protein] + H2O = L-glutamyl-[protein] + NH4(+)</text>
        <dbReference type="Rhea" id="RHEA:16441"/>
        <dbReference type="Rhea" id="RHEA-COMP:10207"/>
        <dbReference type="Rhea" id="RHEA-COMP:10208"/>
        <dbReference type="ChEBI" id="CHEBI:15377"/>
        <dbReference type="ChEBI" id="CHEBI:28938"/>
        <dbReference type="ChEBI" id="CHEBI:29973"/>
        <dbReference type="ChEBI" id="CHEBI:30011"/>
        <dbReference type="EC" id="3.5.1.44"/>
    </reaction>
</comment>
<evidence type="ECO:0000256" key="5">
    <source>
        <dbReference type="HAMAP-Rule" id="MF_00099"/>
    </source>
</evidence>
<name>A0A7W6BJL7_9SPHN</name>
<dbReference type="EC" id="3.1.1.61" evidence="5"/>
<dbReference type="GO" id="GO:0000156">
    <property type="term" value="F:phosphorelay response regulator activity"/>
    <property type="evidence" value="ECO:0007669"/>
    <property type="project" value="InterPro"/>
</dbReference>
<dbReference type="CDD" id="cd17541">
    <property type="entry name" value="REC_CheB-like"/>
    <property type="match status" value="1"/>
</dbReference>
<evidence type="ECO:0000256" key="4">
    <source>
        <dbReference type="ARBA" id="ARBA00048267"/>
    </source>
</evidence>
<dbReference type="GO" id="GO:0005737">
    <property type="term" value="C:cytoplasm"/>
    <property type="evidence" value="ECO:0007669"/>
    <property type="project" value="UniProtKB-SubCell"/>
</dbReference>
<reference evidence="10 11" key="1">
    <citation type="submission" date="2020-08" db="EMBL/GenBank/DDBJ databases">
        <title>Genomic Encyclopedia of Type Strains, Phase IV (KMG-IV): sequencing the most valuable type-strain genomes for metagenomic binning, comparative biology and taxonomic classification.</title>
        <authorList>
            <person name="Goeker M."/>
        </authorList>
    </citation>
    <scope>NUCLEOTIDE SEQUENCE [LARGE SCALE GENOMIC DNA]</scope>
    <source>
        <strain evidence="10 11">DSM 26189</strain>
    </source>
</reference>
<dbReference type="PROSITE" id="PS50122">
    <property type="entry name" value="CHEB"/>
    <property type="match status" value="1"/>
</dbReference>
<feature type="domain" description="CheB-type methylesterase" evidence="9">
    <location>
        <begin position="168"/>
        <end position="359"/>
    </location>
</feature>
<dbReference type="InterPro" id="IPR035909">
    <property type="entry name" value="CheB_C"/>
</dbReference>
<dbReference type="InterPro" id="IPR001789">
    <property type="entry name" value="Sig_transdc_resp-reg_receiver"/>
</dbReference>
<dbReference type="Pfam" id="PF00072">
    <property type="entry name" value="Response_reg"/>
    <property type="match status" value="1"/>
</dbReference>
<comment type="subcellular location">
    <subcellularLocation>
        <location evidence="5">Cytoplasm</location>
    </subcellularLocation>
</comment>
<dbReference type="PANTHER" id="PTHR42872:SF6">
    <property type="entry name" value="PROTEIN-GLUTAMATE METHYLESTERASE_PROTEIN-GLUTAMINE GLUTAMINASE"/>
    <property type="match status" value="1"/>
</dbReference>
<evidence type="ECO:0000313" key="10">
    <source>
        <dbReference type="EMBL" id="MBB3924757.1"/>
    </source>
</evidence>
<dbReference type="GO" id="GO:0050568">
    <property type="term" value="F:protein-glutamine glutaminase activity"/>
    <property type="evidence" value="ECO:0007669"/>
    <property type="project" value="UniProtKB-UniRule"/>
</dbReference>
<dbReference type="InterPro" id="IPR008248">
    <property type="entry name" value="CheB-like"/>
</dbReference>
<keyword evidence="1 5" id="KW-0963">Cytoplasm</keyword>
<proteinExistence type="inferred from homology"/>
<keyword evidence="11" id="KW-1185">Reference proteome</keyword>
<comment type="similarity">
    <text evidence="5">Belongs to the CheB family.</text>
</comment>
<protein>
    <recommendedName>
        <fullName evidence="5">Protein-glutamate methylesterase/protein-glutamine glutaminase</fullName>
        <ecNumber evidence="5">3.1.1.61</ecNumber>
        <ecNumber evidence="5">3.5.1.44</ecNumber>
    </recommendedName>
</protein>
<evidence type="ECO:0000313" key="11">
    <source>
        <dbReference type="Proteomes" id="UP000571950"/>
    </source>
</evidence>
<evidence type="ECO:0000259" key="9">
    <source>
        <dbReference type="PROSITE" id="PS50122"/>
    </source>
</evidence>
<dbReference type="RefSeq" id="WP_188070298.1">
    <property type="nucleotide sequence ID" value="NZ_JACIDT010000001.1"/>
</dbReference>
<dbReference type="HAMAP" id="MF_00099">
    <property type="entry name" value="CheB_chemtxs"/>
    <property type="match status" value="1"/>
</dbReference>
<feature type="active site" evidence="5 6">
    <location>
        <position position="206"/>
    </location>
</feature>
<dbReference type="PANTHER" id="PTHR42872">
    <property type="entry name" value="PROTEIN-GLUTAMATE METHYLESTERASE/PROTEIN-GLUTAMINE GLUTAMINASE"/>
    <property type="match status" value="1"/>
</dbReference>
<dbReference type="InterPro" id="IPR000673">
    <property type="entry name" value="Sig_transdc_resp-reg_Me-estase"/>
</dbReference>
<comment type="PTM">
    <text evidence="5">Phosphorylated by CheA. Phosphorylation of the N-terminal regulatory domain activates the methylesterase activity.</text>
</comment>
<evidence type="ECO:0000256" key="2">
    <source>
        <dbReference type="ARBA" id="ARBA00022500"/>
    </source>
</evidence>
<evidence type="ECO:0000256" key="3">
    <source>
        <dbReference type="ARBA" id="ARBA00022801"/>
    </source>
</evidence>
<feature type="active site" evidence="5 6">
    <location>
        <position position="180"/>
    </location>
</feature>
<dbReference type="GO" id="GO:0006935">
    <property type="term" value="P:chemotaxis"/>
    <property type="evidence" value="ECO:0007669"/>
    <property type="project" value="UniProtKB-UniRule"/>
</dbReference>
<dbReference type="Gene3D" id="3.40.50.180">
    <property type="entry name" value="Methylesterase CheB, C-terminal domain"/>
    <property type="match status" value="1"/>
</dbReference>
<keyword evidence="3 5" id="KW-0378">Hydrolase</keyword>
<dbReference type="SMART" id="SM00448">
    <property type="entry name" value="REC"/>
    <property type="match status" value="1"/>
</dbReference>
<comment type="domain">
    <text evidence="5">Contains a C-terminal catalytic domain, and an N-terminal region which modulates catalytic activity.</text>
</comment>
<dbReference type="SUPFAM" id="SSF52738">
    <property type="entry name" value="Methylesterase CheB, C-terminal domain"/>
    <property type="match status" value="1"/>
</dbReference>
<dbReference type="NCBIfam" id="NF001965">
    <property type="entry name" value="PRK00742.1"/>
    <property type="match status" value="1"/>
</dbReference>
<evidence type="ECO:0000256" key="7">
    <source>
        <dbReference type="PROSITE-ProRule" id="PRU00169"/>
    </source>
</evidence>
<evidence type="ECO:0000256" key="6">
    <source>
        <dbReference type="PROSITE-ProRule" id="PRU00050"/>
    </source>
</evidence>
<feature type="active site" evidence="5 6">
    <location>
        <position position="302"/>
    </location>
</feature>
<dbReference type="SUPFAM" id="SSF52172">
    <property type="entry name" value="CheY-like"/>
    <property type="match status" value="1"/>
</dbReference>
<dbReference type="PIRSF" id="PIRSF000876">
    <property type="entry name" value="RR_chemtxs_CheB"/>
    <property type="match status" value="1"/>
</dbReference>
<dbReference type="Proteomes" id="UP000571950">
    <property type="component" value="Unassembled WGS sequence"/>
</dbReference>
<comment type="catalytic activity">
    <reaction evidence="4 5">
        <text>[protein]-L-glutamate 5-O-methyl ester + H2O = L-glutamyl-[protein] + methanol + H(+)</text>
        <dbReference type="Rhea" id="RHEA:23236"/>
        <dbReference type="Rhea" id="RHEA-COMP:10208"/>
        <dbReference type="Rhea" id="RHEA-COMP:10311"/>
        <dbReference type="ChEBI" id="CHEBI:15377"/>
        <dbReference type="ChEBI" id="CHEBI:15378"/>
        <dbReference type="ChEBI" id="CHEBI:17790"/>
        <dbReference type="ChEBI" id="CHEBI:29973"/>
        <dbReference type="ChEBI" id="CHEBI:82795"/>
        <dbReference type="EC" id="3.1.1.61"/>
    </reaction>
</comment>
<dbReference type="EMBL" id="JACIDT010000001">
    <property type="protein sequence ID" value="MBB3924757.1"/>
    <property type="molecule type" value="Genomic_DNA"/>
</dbReference>
<organism evidence="10 11">
    <name type="scientific">Sphingobium jiangsuense</name>
    <dbReference type="NCBI Taxonomy" id="870476"/>
    <lineage>
        <taxon>Bacteria</taxon>
        <taxon>Pseudomonadati</taxon>
        <taxon>Pseudomonadota</taxon>
        <taxon>Alphaproteobacteria</taxon>
        <taxon>Sphingomonadales</taxon>
        <taxon>Sphingomonadaceae</taxon>
        <taxon>Sphingobium</taxon>
    </lineage>
</organism>
<dbReference type="Gene3D" id="3.40.50.2300">
    <property type="match status" value="1"/>
</dbReference>
<comment type="caution">
    <text evidence="10">The sequence shown here is derived from an EMBL/GenBank/DDBJ whole genome shotgun (WGS) entry which is preliminary data.</text>
</comment>
<keyword evidence="2 5" id="KW-0145">Chemotaxis</keyword>
<dbReference type="InterPro" id="IPR011006">
    <property type="entry name" value="CheY-like_superfamily"/>
</dbReference>
<dbReference type="PROSITE" id="PS50110">
    <property type="entry name" value="RESPONSE_REGULATORY"/>
    <property type="match status" value="1"/>
</dbReference>
<dbReference type="NCBIfam" id="NF009206">
    <property type="entry name" value="PRK12555.1"/>
    <property type="match status" value="1"/>
</dbReference>
<feature type="modified residue" description="4-aspartylphosphate" evidence="5 7">
    <location>
        <position position="55"/>
    </location>
</feature>
<dbReference type="Pfam" id="PF01339">
    <property type="entry name" value="CheB_methylest"/>
    <property type="match status" value="1"/>
</dbReference>
<accession>A0A7W6BJL7</accession>
<feature type="domain" description="Response regulatory" evidence="8">
    <location>
        <begin position="4"/>
        <end position="121"/>
    </location>
</feature>
<evidence type="ECO:0000256" key="1">
    <source>
        <dbReference type="ARBA" id="ARBA00022490"/>
    </source>
</evidence>